<organism evidence="2 3">
    <name type="scientific">Parascedosporium putredinis</name>
    <dbReference type="NCBI Taxonomy" id="1442378"/>
    <lineage>
        <taxon>Eukaryota</taxon>
        <taxon>Fungi</taxon>
        <taxon>Dikarya</taxon>
        <taxon>Ascomycota</taxon>
        <taxon>Pezizomycotina</taxon>
        <taxon>Sordariomycetes</taxon>
        <taxon>Hypocreomycetidae</taxon>
        <taxon>Microascales</taxon>
        <taxon>Microascaceae</taxon>
        <taxon>Parascedosporium</taxon>
    </lineage>
</organism>
<evidence type="ECO:0000256" key="1">
    <source>
        <dbReference type="SAM" id="MobiDB-lite"/>
    </source>
</evidence>
<feature type="compositionally biased region" description="Low complexity" evidence="1">
    <location>
        <begin position="84"/>
        <end position="108"/>
    </location>
</feature>
<evidence type="ECO:0000313" key="2">
    <source>
        <dbReference type="EMBL" id="CAI4216527.1"/>
    </source>
</evidence>
<feature type="compositionally biased region" description="Basic and acidic residues" evidence="1">
    <location>
        <begin position="124"/>
        <end position="146"/>
    </location>
</feature>
<feature type="compositionally biased region" description="Acidic residues" evidence="1">
    <location>
        <begin position="204"/>
        <end position="255"/>
    </location>
</feature>
<feature type="compositionally biased region" description="Polar residues" evidence="1">
    <location>
        <begin position="286"/>
        <end position="322"/>
    </location>
</feature>
<dbReference type="OrthoDB" id="1045173at2759"/>
<dbReference type="Pfam" id="PF17104">
    <property type="entry name" value="YBL010C_LAA2"/>
    <property type="match status" value="2"/>
</dbReference>
<feature type="compositionally biased region" description="Polar residues" evidence="1">
    <location>
        <begin position="153"/>
        <end position="165"/>
    </location>
</feature>
<dbReference type="Proteomes" id="UP000838763">
    <property type="component" value="Unassembled WGS sequence"/>
</dbReference>
<keyword evidence="3" id="KW-1185">Reference proteome</keyword>
<feature type="compositionally biased region" description="Low complexity" evidence="1">
    <location>
        <begin position="181"/>
        <end position="192"/>
    </location>
</feature>
<dbReference type="PANTHER" id="PTHR38698">
    <property type="entry name" value="EXPRESSED PROTEIN"/>
    <property type="match status" value="1"/>
</dbReference>
<dbReference type="EMBL" id="CALLCH030000015">
    <property type="protein sequence ID" value="CAI4216527.1"/>
    <property type="molecule type" value="Genomic_DNA"/>
</dbReference>
<name>A0A9P1H5Q5_9PEZI</name>
<sequence length="409" mass="44371">MATTPDKLAPPRKTDDADPGAHDLETSDSEDHFSDAKSAPASPARNSPIPKTRVEKVTTEPAYGETPGTEAYRKRENDAEPDEIAIIPEESSDPSPSHPPSSHSPEIPTTVVIESAGTTGPHSPRFEERLREEQKADAKPDVVLKPDEEEQDMGSSGESDTSIPSPNLKPLHSPELTRNLSSQSVASTSSSAQDRDPKEHSDEEKDDEEEQEDEEEEEAGEEGEQDDEDGDDDFGDDFDDFEEGAEDADFDDFEDGFQQPEPVPSPAPAAPTATAVPVPSLPFPGSSVSPRPSTESRSVNRLKQGSNNASSTSVDSQGPSASQRRKGPPPEPNLNLVSAKQLCTTTDEALDGMTNGELKSHLDSLTQLQARAKEALDYWQKRTDEKIGDREAFEGVIENLVKHARKVRK</sequence>
<feature type="compositionally biased region" description="Basic and acidic residues" evidence="1">
    <location>
        <begin position="12"/>
        <end position="35"/>
    </location>
</feature>
<protein>
    <submittedName>
        <fullName evidence="2">Uncharacterized protein</fullName>
    </submittedName>
</protein>
<dbReference type="PANTHER" id="PTHR38698:SF1">
    <property type="entry name" value="FUNGAL PROTEIN"/>
    <property type="match status" value="1"/>
</dbReference>
<reference evidence="2" key="1">
    <citation type="submission" date="2022-11" db="EMBL/GenBank/DDBJ databases">
        <authorList>
            <person name="Scott C."/>
            <person name="Bruce N."/>
        </authorList>
    </citation>
    <scope>NUCLEOTIDE SEQUENCE</scope>
</reference>
<gene>
    <name evidence="2" type="ORF">PPNO1_LOCUS6180</name>
</gene>
<evidence type="ECO:0000313" key="3">
    <source>
        <dbReference type="Proteomes" id="UP000838763"/>
    </source>
</evidence>
<feature type="compositionally biased region" description="Basic and acidic residues" evidence="1">
    <location>
        <begin position="193"/>
        <end position="203"/>
    </location>
</feature>
<dbReference type="AlphaFoldDB" id="A0A9P1H5Q5"/>
<proteinExistence type="predicted"/>
<comment type="caution">
    <text evidence="2">The sequence shown here is derived from an EMBL/GenBank/DDBJ whole genome shotgun (WGS) entry which is preliminary data.</text>
</comment>
<feature type="region of interest" description="Disordered" evidence="1">
    <location>
        <begin position="1"/>
        <end position="336"/>
    </location>
</feature>
<accession>A0A9P1H5Q5</accession>
<dbReference type="InterPro" id="IPR031355">
    <property type="entry name" value="YBL010C/LAA2-like"/>
</dbReference>